<keyword evidence="6" id="KW-0560">Oxidoreductase</keyword>
<proteinExistence type="inferred from homology"/>
<evidence type="ECO:0000313" key="13">
    <source>
        <dbReference type="Proteomes" id="UP000218811"/>
    </source>
</evidence>
<evidence type="ECO:0000256" key="3">
    <source>
        <dbReference type="ARBA" id="ARBA00022630"/>
    </source>
</evidence>
<dbReference type="InterPro" id="IPR012132">
    <property type="entry name" value="GMC_OxRdtase"/>
</dbReference>
<organism evidence="12 13">
    <name type="scientific">Wolfiporia cocos (strain MD-104)</name>
    <name type="common">Brown rot fungus</name>
    <dbReference type="NCBI Taxonomy" id="742152"/>
    <lineage>
        <taxon>Eukaryota</taxon>
        <taxon>Fungi</taxon>
        <taxon>Dikarya</taxon>
        <taxon>Basidiomycota</taxon>
        <taxon>Agaricomycotina</taxon>
        <taxon>Agaricomycetes</taxon>
        <taxon>Polyporales</taxon>
        <taxon>Phaeolaceae</taxon>
        <taxon>Wolfiporia</taxon>
    </lineage>
</organism>
<dbReference type="Pfam" id="PF00732">
    <property type="entry name" value="GMC_oxred_N"/>
    <property type="match status" value="1"/>
</dbReference>
<dbReference type="STRING" id="742152.A0A2H3JW77"/>
<feature type="domain" description="Glucose-methanol-choline oxidoreductase N-terminal" evidence="10">
    <location>
        <begin position="90"/>
        <end position="113"/>
    </location>
</feature>
<evidence type="ECO:0000256" key="9">
    <source>
        <dbReference type="RuleBase" id="RU003968"/>
    </source>
</evidence>
<dbReference type="InterPro" id="IPR007867">
    <property type="entry name" value="GMC_OxRtase_C"/>
</dbReference>
<dbReference type="InterPro" id="IPR000172">
    <property type="entry name" value="GMC_OxRdtase_N"/>
</dbReference>
<dbReference type="PROSITE" id="PS00623">
    <property type="entry name" value="GMC_OXRED_1"/>
    <property type="match status" value="1"/>
</dbReference>
<evidence type="ECO:0000259" key="11">
    <source>
        <dbReference type="PROSITE" id="PS00624"/>
    </source>
</evidence>
<keyword evidence="4" id="KW-0732">Signal</keyword>
<keyword evidence="3 9" id="KW-0285">Flavoprotein</keyword>
<dbReference type="OMA" id="NYVGTCK"/>
<evidence type="ECO:0000259" key="10">
    <source>
        <dbReference type="PROSITE" id="PS00623"/>
    </source>
</evidence>
<feature type="active site" description="Proton acceptor" evidence="7">
    <location>
        <position position="577"/>
    </location>
</feature>
<evidence type="ECO:0000313" key="12">
    <source>
        <dbReference type="EMBL" id="PCH40974.1"/>
    </source>
</evidence>
<sequence>MTASLDAVANKFFDYIICGGGTSGLTLAARLSEDPAVSVLVLEAGGENTDDPDILRPALWGSHFTNQAHSWTYQTVSVGDAVYPWFRHEGKGLGGSSGINFMCWTKPHASEIDDLEKLGNPGWNWNNYEKYLSRTEGFIVPSADVQKRNNMCFETWKMSKDGPLKVTYPGTIDEAELKIQQTLINAGLSIAPHPLSGDPTGVFFAPNTYDPITHTRSYATTAFYLPNRHRENLTVLVSASVNRVRTEMLPNGVITAVGVEFEYDGKEYVANSKKEVLLTAGAPKSPHILELSGIGRKEILNKIGVPVKVDLPGVGENAQEHVFIGVSFELRDDVEFDTVDLLRDPAAAAEHIELHASGSGIHTKGIIGFSFTPLSMLSEKSEEIYQSAKRKVEQNAGKYPPGLMEQYEIQLDRLRGRAPGCELISFPGYLSGPNPPVPGKRYLSVLVAMNHCFSRGTIHSSSSDPLKDPEFDPRYLEEEVDLDVWVEMVKFTRNLANIEPLKNMIALESNPGPEVQDEAQLRDWIKKYFCTTWHTAGSCSMLPKASGGVVDPELKVYGTNNIRVVDLSVVPLLFGAHPQATVYAIAEQAADIIKGNFVPMSGVVA</sequence>
<evidence type="ECO:0000256" key="5">
    <source>
        <dbReference type="ARBA" id="ARBA00022827"/>
    </source>
</evidence>
<protein>
    <submittedName>
        <fullName evidence="12">GMC oxidoreductase</fullName>
    </submittedName>
</protein>
<feature type="binding site" evidence="8">
    <location>
        <begin position="533"/>
        <end position="534"/>
    </location>
    <ligand>
        <name>FAD</name>
        <dbReference type="ChEBI" id="CHEBI:57692"/>
    </ligand>
</feature>
<dbReference type="PROSITE" id="PS00624">
    <property type="entry name" value="GMC_OXRED_2"/>
    <property type="match status" value="1"/>
</dbReference>
<comment type="similarity">
    <text evidence="2 9">Belongs to the GMC oxidoreductase family.</text>
</comment>
<dbReference type="Pfam" id="PF05199">
    <property type="entry name" value="GMC_oxred_C"/>
    <property type="match status" value="1"/>
</dbReference>
<feature type="binding site" evidence="8">
    <location>
        <begin position="578"/>
        <end position="579"/>
    </location>
    <ligand>
        <name>FAD</name>
        <dbReference type="ChEBI" id="CHEBI:57692"/>
    </ligand>
</feature>
<feature type="binding site" evidence="8">
    <location>
        <begin position="22"/>
        <end position="23"/>
    </location>
    <ligand>
        <name>FAD</name>
        <dbReference type="ChEBI" id="CHEBI:57692"/>
    </ligand>
</feature>
<dbReference type="PIRSF" id="PIRSF000137">
    <property type="entry name" value="Alcohol_oxidase"/>
    <property type="match status" value="1"/>
</dbReference>
<dbReference type="Proteomes" id="UP000218811">
    <property type="component" value="Unassembled WGS sequence"/>
</dbReference>
<feature type="binding site" evidence="8">
    <location>
        <position position="241"/>
    </location>
    <ligand>
        <name>FAD</name>
        <dbReference type="ChEBI" id="CHEBI:57692"/>
    </ligand>
</feature>
<dbReference type="AlphaFoldDB" id="A0A2H3JW77"/>
<dbReference type="EMBL" id="KB468113">
    <property type="protein sequence ID" value="PCH40974.1"/>
    <property type="molecule type" value="Genomic_DNA"/>
</dbReference>
<evidence type="ECO:0000256" key="4">
    <source>
        <dbReference type="ARBA" id="ARBA00022729"/>
    </source>
</evidence>
<comment type="cofactor">
    <cofactor evidence="1 8">
        <name>FAD</name>
        <dbReference type="ChEBI" id="CHEBI:57692"/>
    </cofactor>
</comment>
<dbReference type="Gene3D" id="3.50.50.60">
    <property type="entry name" value="FAD/NAD(P)-binding domain"/>
    <property type="match status" value="1"/>
</dbReference>
<dbReference type="SUPFAM" id="SSF54373">
    <property type="entry name" value="FAD-linked reductases, C-terminal domain"/>
    <property type="match status" value="1"/>
</dbReference>
<dbReference type="SUPFAM" id="SSF51905">
    <property type="entry name" value="FAD/NAD(P)-binding domain"/>
    <property type="match status" value="1"/>
</dbReference>
<feature type="domain" description="Glucose-methanol-choline oxidoreductase N-terminal" evidence="11">
    <location>
        <begin position="281"/>
        <end position="295"/>
    </location>
</feature>
<dbReference type="PANTHER" id="PTHR11552">
    <property type="entry name" value="GLUCOSE-METHANOL-CHOLINE GMC OXIDOREDUCTASE"/>
    <property type="match status" value="1"/>
</dbReference>
<reference evidence="12 13" key="1">
    <citation type="journal article" date="2012" name="Science">
        <title>The Paleozoic origin of enzymatic lignin decomposition reconstructed from 31 fungal genomes.</title>
        <authorList>
            <person name="Floudas D."/>
            <person name="Binder M."/>
            <person name="Riley R."/>
            <person name="Barry K."/>
            <person name="Blanchette R.A."/>
            <person name="Henrissat B."/>
            <person name="Martinez A.T."/>
            <person name="Otillar R."/>
            <person name="Spatafora J.W."/>
            <person name="Yadav J.S."/>
            <person name="Aerts A."/>
            <person name="Benoit I."/>
            <person name="Boyd A."/>
            <person name="Carlson A."/>
            <person name="Copeland A."/>
            <person name="Coutinho P.M."/>
            <person name="de Vries R.P."/>
            <person name="Ferreira P."/>
            <person name="Findley K."/>
            <person name="Foster B."/>
            <person name="Gaskell J."/>
            <person name="Glotzer D."/>
            <person name="Gorecki P."/>
            <person name="Heitman J."/>
            <person name="Hesse C."/>
            <person name="Hori C."/>
            <person name="Igarashi K."/>
            <person name="Jurgens J.A."/>
            <person name="Kallen N."/>
            <person name="Kersten P."/>
            <person name="Kohler A."/>
            <person name="Kuees U."/>
            <person name="Kumar T.K.A."/>
            <person name="Kuo A."/>
            <person name="LaButti K."/>
            <person name="Larrondo L.F."/>
            <person name="Lindquist E."/>
            <person name="Ling A."/>
            <person name="Lombard V."/>
            <person name="Lucas S."/>
            <person name="Lundell T."/>
            <person name="Martin R."/>
            <person name="McLaughlin D.J."/>
            <person name="Morgenstern I."/>
            <person name="Morin E."/>
            <person name="Murat C."/>
            <person name="Nagy L.G."/>
            <person name="Nolan M."/>
            <person name="Ohm R.A."/>
            <person name="Patyshakuliyeva A."/>
            <person name="Rokas A."/>
            <person name="Ruiz-Duenas F.J."/>
            <person name="Sabat G."/>
            <person name="Salamov A."/>
            <person name="Samejima M."/>
            <person name="Schmutz J."/>
            <person name="Slot J.C."/>
            <person name="St John F."/>
            <person name="Stenlid J."/>
            <person name="Sun H."/>
            <person name="Sun S."/>
            <person name="Syed K."/>
            <person name="Tsang A."/>
            <person name="Wiebenga A."/>
            <person name="Young D."/>
            <person name="Pisabarro A."/>
            <person name="Eastwood D.C."/>
            <person name="Martin F."/>
            <person name="Cullen D."/>
            <person name="Grigoriev I.V."/>
            <person name="Hibbett D.S."/>
        </authorList>
    </citation>
    <scope>NUCLEOTIDE SEQUENCE [LARGE SCALE GENOMIC DNA]</scope>
    <source>
        <strain evidence="12 13">MD-104</strain>
    </source>
</reference>
<feature type="active site" description="Proton donor" evidence="7">
    <location>
        <position position="534"/>
    </location>
</feature>
<keyword evidence="5 8" id="KW-0274">FAD</keyword>
<keyword evidence="13" id="KW-1185">Reference proteome</keyword>
<dbReference type="GO" id="GO:0050660">
    <property type="term" value="F:flavin adenine dinucleotide binding"/>
    <property type="evidence" value="ECO:0007669"/>
    <property type="project" value="InterPro"/>
</dbReference>
<evidence type="ECO:0000256" key="6">
    <source>
        <dbReference type="ARBA" id="ARBA00023002"/>
    </source>
</evidence>
<dbReference type="OrthoDB" id="269227at2759"/>
<gene>
    <name evidence="12" type="ORF">WOLCODRAFT_99630</name>
</gene>
<name>A0A2H3JW77_WOLCO</name>
<evidence type="ECO:0000256" key="8">
    <source>
        <dbReference type="PIRSR" id="PIRSR000137-2"/>
    </source>
</evidence>
<evidence type="ECO:0000256" key="2">
    <source>
        <dbReference type="ARBA" id="ARBA00010790"/>
    </source>
</evidence>
<dbReference type="PANTHER" id="PTHR11552:SF201">
    <property type="entry name" value="GLUCOSE-METHANOL-CHOLINE OXIDOREDUCTASE N-TERMINAL DOMAIN-CONTAINING PROTEIN"/>
    <property type="match status" value="1"/>
</dbReference>
<dbReference type="GO" id="GO:0016614">
    <property type="term" value="F:oxidoreductase activity, acting on CH-OH group of donors"/>
    <property type="evidence" value="ECO:0007669"/>
    <property type="project" value="InterPro"/>
</dbReference>
<dbReference type="InterPro" id="IPR036188">
    <property type="entry name" value="FAD/NAD-bd_sf"/>
</dbReference>
<evidence type="ECO:0000256" key="1">
    <source>
        <dbReference type="ARBA" id="ARBA00001974"/>
    </source>
</evidence>
<accession>A0A2H3JW77</accession>
<evidence type="ECO:0000256" key="7">
    <source>
        <dbReference type="PIRSR" id="PIRSR000137-1"/>
    </source>
</evidence>
<dbReference type="Gene3D" id="3.30.560.10">
    <property type="entry name" value="Glucose Oxidase, domain 3"/>
    <property type="match status" value="1"/>
</dbReference>